<keyword evidence="5" id="KW-0813">Transport</keyword>
<dbReference type="Gene3D" id="2.70.170.10">
    <property type="entry name" value="Neurotransmitter-gated ion-channel ligand-binding domain"/>
    <property type="match status" value="1"/>
</dbReference>
<comment type="similarity">
    <text evidence="5">Belongs to the ligand-gated ion channel (TC 1.A.9) family.</text>
</comment>
<accession>F1L4S3</accession>
<feature type="transmembrane region" description="Helical" evidence="5">
    <location>
        <begin position="330"/>
        <end position="350"/>
    </location>
</feature>
<keyword evidence="4 5" id="KW-0472">Membrane</keyword>
<dbReference type="PRINTS" id="PR00252">
    <property type="entry name" value="NRIONCHANNEL"/>
</dbReference>
<dbReference type="InterPro" id="IPR006201">
    <property type="entry name" value="Neur_channel"/>
</dbReference>
<dbReference type="AlphaFoldDB" id="F1L4S3"/>
<comment type="subcellular location">
    <subcellularLocation>
        <location evidence="1">Membrane</location>
        <topology evidence="1">Multi-pass membrane protein</topology>
    </subcellularLocation>
</comment>
<name>F1L4S3_ASCSU</name>
<dbReference type="EMBL" id="JI171340">
    <property type="protein sequence ID" value="ADY45127.1"/>
    <property type="molecule type" value="mRNA"/>
</dbReference>
<feature type="domain" description="Neurotransmitter-gated ion-channel ligand-binding" evidence="7">
    <location>
        <begin position="33"/>
        <end position="195"/>
    </location>
</feature>
<feature type="compositionally biased region" description="Basic and acidic residues" evidence="6">
    <location>
        <begin position="416"/>
        <end position="434"/>
    </location>
</feature>
<feature type="signal peptide" evidence="5">
    <location>
        <begin position="1"/>
        <end position="26"/>
    </location>
</feature>
<evidence type="ECO:0000256" key="2">
    <source>
        <dbReference type="ARBA" id="ARBA00022692"/>
    </source>
</evidence>
<evidence type="ECO:0000259" key="7">
    <source>
        <dbReference type="Pfam" id="PF02931"/>
    </source>
</evidence>
<evidence type="ECO:0000256" key="1">
    <source>
        <dbReference type="ARBA" id="ARBA00004141"/>
    </source>
</evidence>
<feature type="transmembrane region" description="Helical" evidence="5">
    <location>
        <begin position="469"/>
        <end position="486"/>
    </location>
</feature>
<keyword evidence="2 5" id="KW-0812">Transmembrane</keyword>
<protein>
    <submittedName>
        <fullName evidence="8">Acetylcholine receptor-like protein cup-4</fullName>
    </submittedName>
</protein>
<dbReference type="FunFam" id="2.70.170.10:FF:000028">
    <property type="entry name" value="AcetylCholine Receptor"/>
    <property type="match status" value="1"/>
</dbReference>
<keyword evidence="5" id="KW-0407">Ion channel</keyword>
<dbReference type="SUPFAM" id="SSF90112">
    <property type="entry name" value="Neurotransmitter-gated ion-channel transmembrane pore"/>
    <property type="match status" value="1"/>
</dbReference>
<dbReference type="GO" id="GO:0016020">
    <property type="term" value="C:membrane"/>
    <property type="evidence" value="ECO:0007669"/>
    <property type="project" value="UniProtKB-SubCell"/>
</dbReference>
<evidence type="ECO:0000256" key="3">
    <source>
        <dbReference type="ARBA" id="ARBA00022989"/>
    </source>
</evidence>
<dbReference type="InterPro" id="IPR018000">
    <property type="entry name" value="Neurotransmitter_ion_chnl_CS"/>
</dbReference>
<keyword evidence="5" id="KW-0406">Ion transport</keyword>
<feature type="chain" id="PRO_5022267173" evidence="5">
    <location>
        <begin position="27"/>
        <end position="487"/>
    </location>
</feature>
<dbReference type="Gene3D" id="1.20.58.390">
    <property type="entry name" value="Neurotransmitter-gated ion-channel transmembrane domain"/>
    <property type="match status" value="1"/>
</dbReference>
<sequence>MFHNATMMCQLSTFLIAGLLTIGVASWTTETNKKLEDALMKPYNRKHRPVKKESTTMQIQVYLLISHVEKVDEYEQTMMLHGLLWATWIDEYLQWEPSKYNNTRRIAIESWKIWQPALSLYNSARGNSWYLHMGGLPASVGSDGKVWASGSFSFYVTCMFDFTNYPYDEQECPIVVADWVYDLSKVNLSDPSGNAPWNKPAVKLSYDPLNNNEAKKHVAGWEVKDTWRRQCYWGPNGCKDESPDGQPEWFWSLIEFGIRIKRHAPYFGLTVILPSLVTSLLTLAVFWIDTSSLAIAMLTFNILLEGLFGWDLLKKLPPGSGGTPKIVSLYGFNLSLTAIAFILHVVINYLENALPDNLEFPFQMTNITERLRQMSPFSIKGLSFDPQKLLTGDIEEENLPIVNPDLNPPSIIVAESEEHSRRDESTENKRIDNTEIRLQDTRQKSEMTETKQENELGHVAQQLYIVRRLMFFLYLIMYVITLPICLL</sequence>
<evidence type="ECO:0000256" key="5">
    <source>
        <dbReference type="RuleBase" id="RU000687"/>
    </source>
</evidence>
<keyword evidence="5" id="KW-0732">Signal</keyword>
<keyword evidence="8" id="KW-0675">Receptor</keyword>
<reference evidence="8" key="1">
    <citation type="journal article" date="2011" name="Genome Res.">
        <title>Deep small RNA sequencing from the nematode Ascaris reveals conservation, functional diversification, and novel developmental profiles.</title>
        <authorList>
            <person name="Wang J."/>
            <person name="Czech B."/>
            <person name="Crunk A."/>
            <person name="Wallace A."/>
            <person name="Mitreva M."/>
            <person name="Hannon G.J."/>
            <person name="Davis R.E."/>
        </authorList>
    </citation>
    <scope>NUCLEOTIDE SEQUENCE</scope>
</reference>
<dbReference type="GO" id="GO:0005230">
    <property type="term" value="F:extracellular ligand-gated monoatomic ion channel activity"/>
    <property type="evidence" value="ECO:0007669"/>
    <property type="project" value="InterPro"/>
</dbReference>
<dbReference type="PROSITE" id="PS00236">
    <property type="entry name" value="NEUROTR_ION_CHANNEL"/>
    <property type="match status" value="1"/>
</dbReference>
<dbReference type="GO" id="GO:0004888">
    <property type="term" value="F:transmembrane signaling receptor activity"/>
    <property type="evidence" value="ECO:0007669"/>
    <property type="project" value="InterPro"/>
</dbReference>
<dbReference type="InterPro" id="IPR038050">
    <property type="entry name" value="Neuro_actylchol_rec"/>
</dbReference>
<keyword evidence="3 5" id="KW-1133">Transmembrane helix</keyword>
<feature type="transmembrane region" description="Helical" evidence="5">
    <location>
        <begin position="266"/>
        <end position="286"/>
    </location>
</feature>
<dbReference type="InterPro" id="IPR006202">
    <property type="entry name" value="Neur_chan_lig-bd"/>
</dbReference>
<evidence type="ECO:0000256" key="4">
    <source>
        <dbReference type="ARBA" id="ARBA00023136"/>
    </source>
</evidence>
<feature type="region of interest" description="Disordered" evidence="6">
    <location>
        <begin position="415"/>
        <end position="434"/>
    </location>
</feature>
<evidence type="ECO:0000256" key="6">
    <source>
        <dbReference type="SAM" id="MobiDB-lite"/>
    </source>
</evidence>
<dbReference type="InterPro" id="IPR036719">
    <property type="entry name" value="Neuro-gated_channel_TM_sf"/>
</dbReference>
<evidence type="ECO:0000313" key="8">
    <source>
        <dbReference type="EMBL" id="ADY45127.1"/>
    </source>
</evidence>
<organism evidence="8">
    <name type="scientific">Ascaris suum</name>
    <name type="common">Pig roundworm</name>
    <name type="synonym">Ascaris lumbricoides</name>
    <dbReference type="NCBI Taxonomy" id="6253"/>
    <lineage>
        <taxon>Eukaryota</taxon>
        <taxon>Metazoa</taxon>
        <taxon>Ecdysozoa</taxon>
        <taxon>Nematoda</taxon>
        <taxon>Chromadorea</taxon>
        <taxon>Rhabditida</taxon>
        <taxon>Spirurina</taxon>
        <taxon>Ascaridomorpha</taxon>
        <taxon>Ascaridoidea</taxon>
        <taxon>Ascarididae</taxon>
        <taxon>Ascaris</taxon>
    </lineage>
</organism>
<feature type="transmembrane region" description="Helical" evidence="5">
    <location>
        <begin position="293"/>
        <end position="310"/>
    </location>
</feature>
<dbReference type="SUPFAM" id="SSF63712">
    <property type="entry name" value="Nicotinic receptor ligand binding domain-like"/>
    <property type="match status" value="1"/>
</dbReference>
<dbReference type="Pfam" id="PF02931">
    <property type="entry name" value="Neur_chan_LBD"/>
    <property type="match status" value="1"/>
</dbReference>
<dbReference type="InterPro" id="IPR036734">
    <property type="entry name" value="Neur_chan_lig-bd_sf"/>
</dbReference>
<dbReference type="CDD" id="cd18989">
    <property type="entry name" value="LGIC_ECD_cation"/>
    <property type="match status" value="1"/>
</dbReference>
<proteinExistence type="evidence at transcript level"/>
<dbReference type="PANTHER" id="PTHR18945">
    <property type="entry name" value="NEUROTRANSMITTER GATED ION CHANNEL"/>
    <property type="match status" value="1"/>
</dbReference>